<organism evidence="1 2">
    <name type="scientific">Nyssa sinensis</name>
    <dbReference type="NCBI Taxonomy" id="561372"/>
    <lineage>
        <taxon>Eukaryota</taxon>
        <taxon>Viridiplantae</taxon>
        <taxon>Streptophyta</taxon>
        <taxon>Embryophyta</taxon>
        <taxon>Tracheophyta</taxon>
        <taxon>Spermatophyta</taxon>
        <taxon>Magnoliopsida</taxon>
        <taxon>eudicotyledons</taxon>
        <taxon>Gunneridae</taxon>
        <taxon>Pentapetalae</taxon>
        <taxon>asterids</taxon>
        <taxon>Cornales</taxon>
        <taxon>Nyssaceae</taxon>
        <taxon>Nyssa</taxon>
    </lineage>
</organism>
<evidence type="ECO:0000313" key="2">
    <source>
        <dbReference type="Proteomes" id="UP000325577"/>
    </source>
</evidence>
<dbReference type="Proteomes" id="UP000325577">
    <property type="component" value="Linkage Group LG9"/>
</dbReference>
<protein>
    <submittedName>
        <fullName evidence="1">Uncharacterized protein</fullName>
    </submittedName>
</protein>
<evidence type="ECO:0000313" key="1">
    <source>
        <dbReference type="EMBL" id="KAA8514706.1"/>
    </source>
</evidence>
<dbReference type="EMBL" id="CM018052">
    <property type="protein sequence ID" value="KAA8514706.1"/>
    <property type="molecule type" value="Genomic_DNA"/>
</dbReference>
<gene>
    <name evidence="1" type="ORF">F0562_017885</name>
</gene>
<name>A0A5J4ZAM3_9ASTE</name>
<keyword evidence="2" id="KW-1185">Reference proteome</keyword>
<reference evidence="1 2" key="1">
    <citation type="submission" date="2019-09" db="EMBL/GenBank/DDBJ databases">
        <title>A chromosome-level genome assembly of the Chinese tupelo Nyssa sinensis.</title>
        <authorList>
            <person name="Yang X."/>
            <person name="Kang M."/>
            <person name="Yang Y."/>
            <person name="Xiong H."/>
            <person name="Wang M."/>
            <person name="Zhang Z."/>
            <person name="Wang Z."/>
            <person name="Wu H."/>
            <person name="Ma T."/>
            <person name="Liu J."/>
            <person name="Xi Z."/>
        </authorList>
    </citation>
    <scope>NUCLEOTIDE SEQUENCE [LARGE SCALE GENOMIC DNA]</scope>
    <source>
        <strain evidence="1">J267</strain>
        <tissue evidence="1">Leaf</tissue>
    </source>
</reference>
<dbReference type="AlphaFoldDB" id="A0A5J4ZAM3"/>
<accession>A0A5J4ZAM3</accession>
<proteinExistence type="predicted"/>
<sequence length="107" mass="11426">MATIVVAELTVGAVGVEVGEVIDSIDGGDAMAGGNVLYVVVGVVNRMQPKKAAYIKCGGENEDIDSVNGSQYEYKCGAMIEWLTKPSNEKFNNFSSPIVLFFFLGKI</sequence>